<dbReference type="Pfam" id="PF02892">
    <property type="entry name" value="zf-BED"/>
    <property type="match status" value="1"/>
</dbReference>
<dbReference type="GO" id="GO:0003677">
    <property type="term" value="F:DNA binding"/>
    <property type="evidence" value="ECO:0007669"/>
    <property type="project" value="InterPro"/>
</dbReference>
<evidence type="ECO:0000313" key="9">
    <source>
        <dbReference type="Proteomes" id="UP000326396"/>
    </source>
</evidence>
<dbReference type="PANTHER" id="PTHR32166">
    <property type="entry name" value="OSJNBA0013A04.12 PROTEIN"/>
    <property type="match status" value="1"/>
</dbReference>
<dbReference type="EMBL" id="SZYD01000006">
    <property type="protein sequence ID" value="KAD5960576.1"/>
    <property type="molecule type" value="Genomic_DNA"/>
</dbReference>
<dbReference type="PANTHER" id="PTHR32166:SF122">
    <property type="entry name" value="OS09G0499600 PROTEIN"/>
    <property type="match status" value="1"/>
</dbReference>
<dbReference type="PROSITE" id="PS50808">
    <property type="entry name" value="ZF_BED"/>
    <property type="match status" value="1"/>
</dbReference>
<proteinExistence type="predicted"/>
<evidence type="ECO:0000256" key="3">
    <source>
        <dbReference type="ARBA" id="ARBA00022833"/>
    </source>
</evidence>
<dbReference type="InterPro" id="IPR007021">
    <property type="entry name" value="DUF659"/>
</dbReference>
<dbReference type="Gene3D" id="2.40.70.10">
    <property type="entry name" value="Acid Proteases"/>
    <property type="match status" value="1"/>
</dbReference>
<keyword evidence="1" id="KW-0479">Metal-binding</keyword>
<dbReference type="GO" id="GO:0008270">
    <property type="term" value="F:zinc ion binding"/>
    <property type="evidence" value="ECO:0007669"/>
    <property type="project" value="UniProtKB-KW"/>
</dbReference>
<dbReference type="SUPFAM" id="SSF50630">
    <property type="entry name" value="Acid proteases"/>
    <property type="match status" value="1"/>
</dbReference>
<name>A0A5N6P4I7_9ASTR</name>
<dbReference type="Pfam" id="PF08284">
    <property type="entry name" value="RVP_2"/>
    <property type="match status" value="1"/>
</dbReference>
<evidence type="ECO:0000259" key="7">
    <source>
        <dbReference type="PROSITE" id="PS50808"/>
    </source>
</evidence>
<protein>
    <recommendedName>
        <fullName evidence="7">BED-type domain-containing protein</fullName>
    </recommendedName>
</protein>
<evidence type="ECO:0000256" key="5">
    <source>
        <dbReference type="SAM" id="Coils"/>
    </source>
</evidence>
<feature type="coiled-coil region" evidence="5">
    <location>
        <begin position="3"/>
        <end position="37"/>
    </location>
</feature>
<reference evidence="8 9" key="1">
    <citation type="submission" date="2019-05" db="EMBL/GenBank/DDBJ databases">
        <title>Mikania micrantha, genome provides insights into the molecular mechanism of rapid growth.</title>
        <authorList>
            <person name="Liu B."/>
        </authorList>
    </citation>
    <scope>NUCLEOTIDE SEQUENCE [LARGE SCALE GENOMIC DNA]</scope>
    <source>
        <strain evidence="8">NLD-2019</strain>
        <tissue evidence="8">Leaf</tissue>
    </source>
</reference>
<evidence type="ECO:0000256" key="4">
    <source>
        <dbReference type="PROSITE-ProRule" id="PRU00027"/>
    </source>
</evidence>
<dbReference type="CDD" id="cd00303">
    <property type="entry name" value="retropepsin_like"/>
    <property type="match status" value="1"/>
</dbReference>
<dbReference type="Pfam" id="PF04937">
    <property type="entry name" value="DUF659"/>
    <property type="match status" value="1"/>
</dbReference>
<accession>A0A5N6P4I7</accession>
<dbReference type="Pfam" id="PF19259">
    <property type="entry name" value="Ty3_capsid"/>
    <property type="match status" value="1"/>
</dbReference>
<keyword evidence="2 4" id="KW-0863">Zinc-finger</keyword>
<evidence type="ECO:0000256" key="6">
    <source>
        <dbReference type="SAM" id="MobiDB-lite"/>
    </source>
</evidence>
<evidence type="ECO:0000256" key="1">
    <source>
        <dbReference type="ARBA" id="ARBA00022723"/>
    </source>
</evidence>
<organism evidence="8 9">
    <name type="scientific">Mikania micrantha</name>
    <name type="common">bitter vine</name>
    <dbReference type="NCBI Taxonomy" id="192012"/>
    <lineage>
        <taxon>Eukaryota</taxon>
        <taxon>Viridiplantae</taxon>
        <taxon>Streptophyta</taxon>
        <taxon>Embryophyta</taxon>
        <taxon>Tracheophyta</taxon>
        <taxon>Spermatophyta</taxon>
        <taxon>Magnoliopsida</taxon>
        <taxon>eudicotyledons</taxon>
        <taxon>Gunneridae</taxon>
        <taxon>Pentapetalae</taxon>
        <taxon>asterids</taxon>
        <taxon>campanulids</taxon>
        <taxon>Asterales</taxon>
        <taxon>Asteraceae</taxon>
        <taxon>Asteroideae</taxon>
        <taxon>Heliantheae alliance</taxon>
        <taxon>Eupatorieae</taxon>
        <taxon>Mikania</taxon>
    </lineage>
</organism>
<keyword evidence="9" id="KW-1185">Reference proteome</keyword>
<dbReference type="AlphaFoldDB" id="A0A5N6P4I7"/>
<dbReference type="InterPro" id="IPR012337">
    <property type="entry name" value="RNaseH-like_sf"/>
</dbReference>
<feature type="domain" description="BED-type" evidence="7">
    <location>
        <begin position="519"/>
        <end position="582"/>
    </location>
</feature>
<dbReference type="InterPro" id="IPR045358">
    <property type="entry name" value="Ty3_capsid"/>
</dbReference>
<dbReference type="SUPFAM" id="SSF53098">
    <property type="entry name" value="Ribonuclease H-like"/>
    <property type="match status" value="1"/>
</dbReference>
<evidence type="ECO:0000313" key="8">
    <source>
        <dbReference type="EMBL" id="KAD5960576.1"/>
    </source>
</evidence>
<keyword evidence="3" id="KW-0862">Zinc</keyword>
<dbReference type="OrthoDB" id="1741262at2759"/>
<keyword evidence="5" id="KW-0175">Coiled coil</keyword>
<dbReference type="InterPro" id="IPR021109">
    <property type="entry name" value="Peptidase_aspartic_dom_sf"/>
</dbReference>
<evidence type="ECO:0000256" key="2">
    <source>
        <dbReference type="ARBA" id="ARBA00022771"/>
    </source>
</evidence>
<dbReference type="InterPro" id="IPR003656">
    <property type="entry name" value="Znf_BED"/>
</dbReference>
<feature type="region of interest" description="Disordered" evidence="6">
    <location>
        <begin position="56"/>
        <end position="79"/>
    </location>
</feature>
<gene>
    <name evidence="8" type="ORF">E3N88_12048</name>
</gene>
<comment type="caution">
    <text evidence="8">The sequence shown here is derived from an EMBL/GenBank/DDBJ whole genome shotgun (WGS) entry which is preliminary data.</text>
</comment>
<sequence>METRNQNSRLEVHEQQIKQLQSDVAEIKQLMTDDRTESSEFRKVMLAWIKQYEKKPESSSSGSDAGPTLVDPFHTPPFDSSHHSSPLPWAVKKVKLPEFSGFDPQGWIKKVNLYFDINQIPDDLRLKLAQLSMQGVAQHWFTMVTQVHDSMSWTEFQTELLQRFSRLEIHNPYEQLATIKQASSILDYIDGFEYLLSLVPRLPESQTIGYFVAGLRNDVKQWVRLHRSQTRLDAIYLATDVEAMLRPQSNDTPLARYRYADYGGMMDEEEVKVGENWMMTALPPPPPTDNSDPPSGVCQVLEVMGCCNQLSGTQTLQLEGTLLGIPICLLVDSGATHNFISKRLVTALAIASSPVDGINIRLGDGHVVVTTQCQGLSIQLGPCSFLINALVFDTGTLDLILGMEWLQSLGQVTHDWKNSWMKFVFQDASIVLQGSGKSQPNATALQNWLRVETKPQLISLTLDTSPTSSRTPHPLTMLPLVSMHIKQQNYKAHKFIKHLCFLRQHHGHQVMASKSTKGGRRDPAWKYSEEIEVPAEGAKKGYKYVKCNFCYKVITGGVQRMKAHLACTHKNVILCPQVPQEVKDEIREFLKQFETSKFNFQRNFEETIDAGAYFVSVAGGSGSGDSCPSVQRGVRGPMNRFVNSMDDDEREGPIASEKMTPTMAKEQRNKVCLDIGRFFYENGIPFNVATSLSFNSMLRSVGNYGRGLNPPTMYELRTRILQEVKTIETLVNDIKATWKSTGVSLLSDGWSDMRNRSLINFLANNPHGTVFLKTVDASDCVKNAEKLFELLDGVVEEIGEDIVVQVMTDNASAYKAAGALLMEKRKTLYWTPCVAHCIDLMLKKIVVLGQRNQMEKRLKKEIMDERSFWPSVVYSLKTTKPLVEVLRIVNGERSPAMAFIYGAMDECKEKIAKNFDNQLSSYKEIWDIIDQKWENQMHRDLHAAAYYLNPRFRWSPNVSEHQEIKRGLYNCMDRFVKNDDVYMKIEAQLDDYKYKSFYPFIYGSCAK</sequence>
<dbReference type="Proteomes" id="UP000326396">
    <property type="component" value="Linkage Group LG14"/>
</dbReference>